<reference evidence="2" key="1">
    <citation type="journal article" date="2014" name="Int. J. Syst. Evol. Microbiol.">
        <title>Complete genome of a new Firmicutes species belonging to the dominant human colonic microbiota ('Ruminococcus bicirculans') reveals two chromosomes and a selective capacity to utilize plant glucans.</title>
        <authorList>
            <consortium name="NISC Comparative Sequencing Program"/>
            <person name="Wegmann U."/>
            <person name="Louis P."/>
            <person name="Goesmann A."/>
            <person name="Henrissat B."/>
            <person name="Duncan S.H."/>
            <person name="Flint H.J."/>
        </authorList>
    </citation>
    <scope>NUCLEOTIDE SEQUENCE</scope>
    <source>
        <strain evidence="2">NBRC 107710</strain>
    </source>
</reference>
<dbReference type="Proteomes" id="UP001156881">
    <property type="component" value="Unassembled WGS sequence"/>
</dbReference>
<dbReference type="Pfam" id="PF04471">
    <property type="entry name" value="Mrr_cat"/>
    <property type="match status" value="1"/>
</dbReference>
<protein>
    <recommendedName>
        <fullName evidence="1">Restriction endonuclease type IV Mrr domain-containing protein</fullName>
    </recommendedName>
</protein>
<dbReference type="RefSeq" id="WP_183504882.1">
    <property type="nucleotide sequence ID" value="NZ_BSPG01000001.1"/>
</dbReference>
<keyword evidence="5" id="KW-1185">Reference proteome</keyword>
<dbReference type="GO" id="GO:0003677">
    <property type="term" value="F:DNA binding"/>
    <property type="evidence" value="ECO:0007669"/>
    <property type="project" value="InterPro"/>
</dbReference>
<dbReference type="GO" id="GO:0004519">
    <property type="term" value="F:endonuclease activity"/>
    <property type="evidence" value="ECO:0007669"/>
    <property type="project" value="InterPro"/>
</dbReference>
<reference evidence="5" key="2">
    <citation type="journal article" date="2019" name="Int. J. Syst. Evol. Microbiol.">
        <title>The Global Catalogue of Microorganisms (GCM) 10K type strain sequencing project: providing services to taxonomists for standard genome sequencing and annotation.</title>
        <authorList>
            <consortium name="The Broad Institute Genomics Platform"/>
            <consortium name="The Broad Institute Genome Sequencing Center for Infectious Disease"/>
            <person name="Wu L."/>
            <person name="Ma J."/>
        </authorList>
    </citation>
    <scope>NUCLEOTIDE SEQUENCE [LARGE SCALE GENOMIC DNA]</scope>
    <source>
        <strain evidence="5">NBRC 107710</strain>
    </source>
</reference>
<organism evidence="3 4">
    <name type="scientific">Methylobacterium brachythecii</name>
    <dbReference type="NCBI Taxonomy" id="1176177"/>
    <lineage>
        <taxon>Bacteria</taxon>
        <taxon>Pseudomonadati</taxon>
        <taxon>Pseudomonadota</taxon>
        <taxon>Alphaproteobacteria</taxon>
        <taxon>Hyphomicrobiales</taxon>
        <taxon>Methylobacteriaceae</taxon>
        <taxon>Methylobacterium</taxon>
    </lineage>
</organism>
<reference evidence="2" key="4">
    <citation type="submission" date="2023-01" db="EMBL/GenBank/DDBJ databases">
        <title>Draft genome sequence of Methylobacterium brachythecii strain NBRC 107710.</title>
        <authorList>
            <person name="Sun Q."/>
            <person name="Mori K."/>
        </authorList>
    </citation>
    <scope>NUCLEOTIDE SEQUENCE</scope>
    <source>
        <strain evidence="2">NBRC 107710</strain>
    </source>
</reference>
<proteinExistence type="predicted"/>
<reference evidence="3 4" key="3">
    <citation type="submission" date="2020-08" db="EMBL/GenBank/DDBJ databases">
        <title>Genomic Encyclopedia of Type Strains, Phase IV (KMG-IV): sequencing the most valuable type-strain genomes for metagenomic binning, comparative biology and taxonomic classification.</title>
        <authorList>
            <person name="Goeker M."/>
        </authorList>
    </citation>
    <scope>NUCLEOTIDE SEQUENCE [LARGE SCALE GENOMIC DNA]</scope>
    <source>
        <strain evidence="3 4">DSM 24105</strain>
    </source>
</reference>
<comment type="caution">
    <text evidence="3">The sequence shown here is derived from an EMBL/GenBank/DDBJ whole genome shotgun (WGS) entry which is preliminary data.</text>
</comment>
<name>A0A7W6AI10_9HYPH</name>
<dbReference type="Proteomes" id="UP000517759">
    <property type="component" value="Unassembled WGS sequence"/>
</dbReference>
<evidence type="ECO:0000313" key="5">
    <source>
        <dbReference type="Proteomes" id="UP001156881"/>
    </source>
</evidence>
<feature type="domain" description="Restriction endonuclease type IV Mrr" evidence="1">
    <location>
        <begin position="198"/>
        <end position="252"/>
    </location>
</feature>
<evidence type="ECO:0000313" key="4">
    <source>
        <dbReference type="Proteomes" id="UP000517759"/>
    </source>
</evidence>
<dbReference type="GO" id="GO:0009307">
    <property type="term" value="P:DNA restriction-modification system"/>
    <property type="evidence" value="ECO:0007669"/>
    <property type="project" value="InterPro"/>
</dbReference>
<evidence type="ECO:0000313" key="3">
    <source>
        <dbReference type="EMBL" id="MBB3902726.1"/>
    </source>
</evidence>
<accession>A0A7W6AI10</accession>
<dbReference type="InterPro" id="IPR007560">
    <property type="entry name" value="Restrct_endonuc_IV_Mrr"/>
</dbReference>
<gene>
    <name evidence="2" type="ORF">GCM10007884_05550</name>
    <name evidence="3" type="ORF">GGR33_002221</name>
</gene>
<dbReference type="EMBL" id="BSPG01000001">
    <property type="protein sequence ID" value="GLS42570.1"/>
    <property type="molecule type" value="Genomic_DNA"/>
</dbReference>
<evidence type="ECO:0000313" key="2">
    <source>
        <dbReference type="EMBL" id="GLS42570.1"/>
    </source>
</evidence>
<dbReference type="AlphaFoldDB" id="A0A7W6AI10"/>
<evidence type="ECO:0000259" key="1">
    <source>
        <dbReference type="Pfam" id="PF04471"/>
    </source>
</evidence>
<sequence length="316" mass="34807">MNIAIPVIPHVAPTIARFIRLGHKGAWARFCIESGEIRFGSPDEPHERCLAGDWDGARTALIGEGGRSPSEASQCLREIREFYTLPAAECLWITFFEGRLWWTFAEADVRAVADGGPGIVMRGCRGGWRDVSRRGLPLVETSLSTRLTQVRAYQRTICNVAEFDYLVRKINDTEEPSVLRARAAREEAIVSGEALIAGLHWAEFEVLADLLLTRSGWHRVSALGKSQPDVDLVIEQPATGERGFVQVKSKATQATLEASIAAYRTSGAFSRMFFVCHSPTGHLRPDAPDVHILTGSDLARRCVDAGLLKWLIARAG</sequence>
<dbReference type="EMBL" id="JACIDN010000003">
    <property type="protein sequence ID" value="MBB3902726.1"/>
    <property type="molecule type" value="Genomic_DNA"/>
</dbReference>